<gene>
    <name evidence="2" type="ORF">CYJ41_00140</name>
</gene>
<evidence type="ECO:0000313" key="2">
    <source>
        <dbReference type="EMBL" id="PKZ29887.1"/>
    </source>
</evidence>
<name>A0A2I1NBW2_9BACT</name>
<feature type="transmembrane region" description="Helical" evidence="1">
    <location>
        <begin position="85"/>
        <end position="105"/>
    </location>
</feature>
<dbReference type="AlphaFoldDB" id="A0A2I1NBW2"/>
<dbReference type="PANTHER" id="PTHR34980:SF2">
    <property type="entry name" value="INNER MEMBRANE PROTEIN YHAH-RELATED"/>
    <property type="match status" value="1"/>
</dbReference>
<dbReference type="Proteomes" id="UP000234639">
    <property type="component" value="Unassembled WGS sequence"/>
</dbReference>
<keyword evidence="1" id="KW-1133">Transmembrane helix</keyword>
<evidence type="ECO:0000256" key="1">
    <source>
        <dbReference type="SAM" id="Phobius"/>
    </source>
</evidence>
<keyword evidence="1" id="KW-0472">Membrane</keyword>
<feature type="transmembrane region" description="Helical" evidence="1">
    <location>
        <begin position="55"/>
        <end position="73"/>
    </location>
</feature>
<dbReference type="Pfam" id="PF05656">
    <property type="entry name" value="DUF805"/>
    <property type="match status" value="1"/>
</dbReference>
<feature type="transmembrane region" description="Helical" evidence="1">
    <location>
        <begin position="111"/>
        <end position="132"/>
    </location>
</feature>
<dbReference type="GO" id="GO:0005886">
    <property type="term" value="C:plasma membrane"/>
    <property type="evidence" value="ECO:0007669"/>
    <property type="project" value="TreeGrafter"/>
</dbReference>
<dbReference type="RefSeq" id="WP_101636384.1">
    <property type="nucleotide sequence ID" value="NZ_PKHU01000001.1"/>
</dbReference>
<protein>
    <submittedName>
        <fullName evidence="2">DUF805 domain-containing protein</fullName>
    </submittedName>
</protein>
<dbReference type="InterPro" id="IPR008523">
    <property type="entry name" value="DUF805"/>
</dbReference>
<dbReference type="PANTHER" id="PTHR34980">
    <property type="entry name" value="INNER MEMBRANE PROTEIN-RELATED-RELATED"/>
    <property type="match status" value="1"/>
</dbReference>
<sequence length="156" mass="17764">MNYFDEYYLGAFRKFTTFSGRARRKEHGWFCVFSFIVGIIISVVDLLAFGDSDGFFSLIYALIVFIPGLAVLVRRLHDFGKSGWFVLVVIFVPLTALIIAIFLAQIDEDSITQGVAIFFFVISVLLFIYYFYYLPIFEKGNIGENAYGSDPKALNL</sequence>
<accession>A0A2I1NBW2</accession>
<reference evidence="2 3" key="1">
    <citation type="submission" date="2017-12" db="EMBL/GenBank/DDBJ databases">
        <title>Phylogenetic diversity of female urinary microbiome.</title>
        <authorList>
            <person name="Thomas-White K."/>
            <person name="Wolfe A.J."/>
        </authorList>
    </citation>
    <scope>NUCLEOTIDE SEQUENCE [LARGE SCALE GENOMIC DNA]</scope>
    <source>
        <strain evidence="2 3">UMB0112</strain>
    </source>
</reference>
<comment type="caution">
    <text evidence="2">The sequence shown here is derived from an EMBL/GenBank/DDBJ whole genome shotgun (WGS) entry which is preliminary data.</text>
</comment>
<feature type="transmembrane region" description="Helical" evidence="1">
    <location>
        <begin position="29"/>
        <end position="49"/>
    </location>
</feature>
<proteinExistence type="predicted"/>
<dbReference type="EMBL" id="PKHU01000001">
    <property type="protein sequence ID" value="PKZ29887.1"/>
    <property type="molecule type" value="Genomic_DNA"/>
</dbReference>
<evidence type="ECO:0000313" key="3">
    <source>
        <dbReference type="Proteomes" id="UP000234639"/>
    </source>
</evidence>
<organism evidence="2 3">
    <name type="scientific">Campylobacter ureolyticus</name>
    <dbReference type="NCBI Taxonomy" id="827"/>
    <lineage>
        <taxon>Bacteria</taxon>
        <taxon>Pseudomonadati</taxon>
        <taxon>Campylobacterota</taxon>
        <taxon>Epsilonproteobacteria</taxon>
        <taxon>Campylobacterales</taxon>
        <taxon>Campylobacteraceae</taxon>
        <taxon>Campylobacter</taxon>
    </lineage>
</organism>
<keyword evidence="1" id="KW-0812">Transmembrane</keyword>